<evidence type="ECO:0000313" key="2">
    <source>
        <dbReference type="EMBL" id="KAF2261261.1"/>
    </source>
</evidence>
<feature type="transmembrane region" description="Helical" evidence="1">
    <location>
        <begin position="12"/>
        <end position="28"/>
    </location>
</feature>
<dbReference type="AlphaFoldDB" id="A0A9P4K3K4"/>
<keyword evidence="1" id="KW-0812">Transmembrane</keyword>
<gene>
    <name evidence="2" type="ORF">CC78DRAFT_583905</name>
</gene>
<reference evidence="3" key="1">
    <citation type="journal article" date="2020" name="Stud. Mycol.">
        <title>101 Dothideomycetes genomes: A test case for predicting lifestyles and emergence of pathogens.</title>
        <authorList>
            <person name="Haridas S."/>
            <person name="Albert R."/>
            <person name="Binder M."/>
            <person name="Bloem J."/>
            <person name="LaButti K."/>
            <person name="Salamov A."/>
            <person name="Andreopoulos B."/>
            <person name="Baker S."/>
            <person name="Barry K."/>
            <person name="Bills G."/>
            <person name="Bluhm B."/>
            <person name="Cannon C."/>
            <person name="Castanera R."/>
            <person name="Culley D."/>
            <person name="Daum C."/>
            <person name="Ezra D."/>
            <person name="Gonzalez J."/>
            <person name="Henrissat B."/>
            <person name="Kuo A."/>
            <person name="Liang C."/>
            <person name="Lipzen A."/>
            <person name="Lutzoni F."/>
            <person name="Magnuson J."/>
            <person name="Mondo S."/>
            <person name="Nolan M."/>
            <person name="Ohm R."/>
            <person name="Pangilinan J."/>
            <person name="Park H.-J."/>
            <person name="Ramirez L."/>
            <person name="Alfaro M."/>
            <person name="Sun H."/>
            <person name="Tritt A."/>
            <person name="Yoshinaga Y."/>
            <person name="Zwiers L.-H."/>
            <person name="Turgeon B."/>
            <person name="Goodwin S."/>
            <person name="Spatafora J."/>
            <person name="Crous P."/>
            <person name="Grigoriev I."/>
        </authorList>
    </citation>
    <scope>NUCLEOTIDE SEQUENCE [LARGE SCALE GENOMIC DNA]</scope>
    <source>
        <strain evidence="3">CBS 304.66</strain>
    </source>
</reference>
<dbReference type="EMBL" id="ML986661">
    <property type="protein sequence ID" value="KAF2261261.1"/>
    <property type="molecule type" value="Genomic_DNA"/>
</dbReference>
<protein>
    <submittedName>
        <fullName evidence="2">Uncharacterized protein</fullName>
    </submittedName>
</protein>
<comment type="caution">
    <text evidence="2">The sequence shown here is derived from an EMBL/GenBank/DDBJ whole genome shotgun (WGS) entry which is preliminary data.</text>
</comment>
<keyword evidence="3" id="KW-1185">Reference proteome</keyword>
<keyword evidence="1" id="KW-1133">Transmembrane helix</keyword>
<proteinExistence type="predicted"/>
<organism evidence="2 3">
    <name type="scientific">Lojkania enalia</name>
    <dbReference type="NCBI Taxonomy" id="147567"/>
    <lineage>
        <taxon>Eukaryota</taxon>
        <taxon>Fungi</taxon>
        <taxon>Dikarya</taxon>
        <taxon>Ascomycota</taxon>
        <taxon>Pezizomycotina</taxon>
        <taxon>Dothideomycetes</taxon>
        <taxon>Pleosporomycetidae</taxon>
        <taxon>Pleosporales</taxon>
        <taxon>Pleosporales incertae sedis</taxon>
        <taxon>Lojkania</taxon>
    </lineage>
</organism>
<dbReference type="Proteomes" id="UP000800093">
    <property type="component" value="Unassembled WGS sequence"/>
</dbReference>
<sequence length="95" mass="11273">MHHHPHPRHFALIPGLGMAFLFFISMALRPQFLISLRLFEFRLHFAFPAASNITKVHIFIIKNFNYANHAHPDTRLLREPKYADRPMNFLDLRHS</sequence>
<evidence type="ECO:0000256" key="1">
    <source>
        <dbReference type="SAM" id="Phobius"/>
    </source>
</evidence>
<accession>A0A9P4K3K4</accession>
<keyword evidence="1" id="KW-0472">Membrane</keyword>
<name>A0A9P4K3K4_9PLEO</name>
<evidence type="ECO:0000313" key="3">
    <source>
        <dbReference type="Proteomes" id="UP000800093"/>
    </source>
</evidence>